<keyword evidence="1" id="KW-0732">Signal</keyword>
<gene>
    <name evidence="2" type="ORF">ADS77_01750</name>
</gene>
<evidence type="ECO:0008006" key="4">
    <source>
        <dbReference type="Google" id="ProtNLM"/>
    </source>
</evidence>
<dbReference type="EMBL" id="LHPH01000001">
    <property type="protein sequence ID" value="KPH65676.1"/>
    <property type="molecule type" value="Genomic_DNA"/>
</dbReference>
<dbReference type="RefSeq" id="WP_054203702.1">
    <property type="nucleotide sequence ID" value="NZ_LHPH01000001.1"/>
</dbReference>
<protein>
    <recommendedName>
        <fullName evidence="4">Orphan lipoprotein</fullName>
    </recommendedName>
</protein>
<dbReference type="Proteomes" id="UP000037848">
    <property type="component" value="Unassembled WGS sequence"/>
</dbReference>
<evidence type="ECO:0000256" key="1">
    <source>
        <dbReference type="SAM" id="SignalP"/>
    </source>
</evidence>
<feature type="chain" id="PRO_5005870703" description="Orphan lipoprotein" evidence="1">
    <location>
        <begin position="28"/>
        <end position="73"/>
    </location>
</feature>
<dbReference type="AlphaFoldDB" id="A0A0N1EY00"/>
<proteinExistence type="predicted"/>
<dbReference type="PATRIC" id="fig|187330.3.peg.374"/>
<dbReference type="STRING" id="187330.AMS58_03815"/>
<organism evidence="2 3">
    <name type="scientific">Pseudoalteromonas porphyrae</name>
    <dbReference type="NCBI Taxonomy" id="187330"/>
    <lineage>
        <taxon>Bacteria</taxon>
        <taxon>Pseudomonadati</taxon>
        <taxon>Pseudomonadota</taxon>
        <taxon>Gammaproteobacteria</taxon>
        <taxon>Alteromonadales</taxon>
        <taxon>Pseudoalteromonadaceae</taxon>
        <taxon>Pseudoalteromonas</taxon>
    </lineage>
</organism>
<reference evidence="2 3" key="1">
    <citation type="submission" date="2015-08" db="EMBL/GenBank/DDBJ databases">
        <title>Draft Genome Sequence of Pseudoalteromonas porphyrae UCD-SED14.</title>
        <authorList>
            <person name="Coil D.A."/>
            <person name="Jospin G."/>
            <person name="Lee R.D."/>
            <person name="Eisen J.A."/>
        </authorList>
    </citation>
    <scope>NUCLEOTIDE SEQUENCE [LARGE SCALE GENOMIC DNA]</scope>
    <source>
        <strain evidence="2 3">UCD-SED14</strain>
    </source>
</reference>
<evidence type="ECO:0000313" key="3">
    <source>
        <dbReference type="Proteomes" id="UP000037848"/>
    </source>
</evidence>
<dbReference type="PROSITE" id="PS51257">
    <property type="entry name" value="PROKAR_LIPOPROTEIN"/>
    <property type="match status" value="1"/>
</dbReference>
<keyword evidence="3" id="KW-1185">Reference proteome</keyword>
<name>A0A0N1EY00_9GAMM</name>
<feature type="signal peptide" evidence="1">
    <location>
        <begin position="1"/>
        <end position="27"/>
    </location>
</feature>
<sequence length="73" mass="8542">MLFNMLKLAISAMLVVFLTACSSNSRYHEIQSARLGECNYMADKEYHECIKRQEDGYDEFKKQRAEQQATKND</sequence>
<comment type="caution">
    <text evidence="2">The sequence shown here is derived from an EMBL/GenBank/DDBJ whole genome shotgun (WGS) entry which is preliminary data.</text>
</comment>
<evidence type="ECO:0000313" key="2">
    <source>
        <dbReference type="EMBL" id="KPH65676.1"/>
    </source>
</evidence>
<dbReference type="OrthoDB" id="6298682at2"/>
<accession>A0A0N1EY00</accession>